<dbReference type="Proteomes" id="UP000054498">
    <property type="component" value="Unassembled WGS sequence"/>
</dbReference>
<proteinExistence type="predicted"/>
<dbReference type="KEGG" id="mng:MNEG_1475"/>
<dbReference type="RefSeq" id="XP_013905494.1">
    <property type="nucleotide sequence ID" value="XM_014050040.1"/>
</dbReference>
<keyword evidence="2" id="KW-1185">Reference proteome</keyword>
<reference evidence="1 2" key="1">
    <citation type="journal article" date="2013" name="BMC Genomics">
        <title>Reconstruction of the lipid metabolism for the microalga Monoraphidium neglectum from its genome sequence reveals characteristics suitable for biofuel production.</title>
        <authorList>
            <person name="Bogen C."/>
            <person name="Al-Dilaimi A."/>
            <person name="Albersmeier A."/>
            <person name="Wichmann J."/>
            <person name="Grundmann M."/>
            <person name="Rupp O."/>
            <person name="Lauersen K.J."/>
            <person name="Blifernez-Klassen O."/>
            <person name="Kalinowski J."/>
            <person name="Goesmann A."/>
            <person name="Mussgnug J.H."/>
            <person name="Kruse O."/>
        </authorList>
    </citation>
    <scope>NUCLEOTIDE SEQUENCE [LARGE SCALE GENOMIC DNA]</scope>
    <source>
        <strain evidence="1 2">SAG 48.87</strain>
    </source>
</reference>
<accession>A0A0D2MVA9</accession>
<dbReference type="GeneID" id="25732342"/>
<evidence type="ECO:0000313" key="2">
    <source>
        <dbReference type="Proteomes" id="UP000054498"/>
    </source>
</evidence>
<organism evidence="1 2">
    <name type="scientific">Monoraphidium neglectum</name>
    <dbReference type="NCBI Taxonomy" id="145388"/>
    <lineage>
        <taxon>Eukaryota</taxon>
        <taxon>Viridiplantae</taxon>
        <taxon>Chlorophyta</taxon>
        <taxon>core chlorophytes</taxon>
        <taxon>Chlorophyceae</taxon>
        <taxon>CS clade</taxon>
        <taxon>Sphaeropleales</taxon>
        <taxon>Selenastraceae</taxon>
        <taxon>Monoraphidium</taxon>
    </lineage>
</organism>
<dbReference type="OrthoDB" id="524717at2759"/>
<protein>
    <submittedName>
        <fullName evidence="1">Uncharacterized protein</fullName>
    </submittedName>
</protein>
<name>A0A0D2MVA9_9CHLO</name>
<dbReference type="EMBL" id="KK100367">
    <property type="protein sequence ID" value="KIZ06475.1"/>
    <property type="molecule type" value="Genomic_DNA"/>
</dbReference>
<dbReference type="AlphaFoldDB" id="A0A0D2MVA9"/>
<evidence type="ECO:0000313" key="1">
    <source>
        <dbReference type="EMBL" id="KIZ06475.1"/>
    </source>
</evidence>
<sequence length="437" mass="48110">MQAYSDQVTGSDGAAVDDAQGFGRSKAVMSYNTLLGSTIIGPSYKFTSDPSSLEGAKVMAASGARVHKFSVDNWLDTARTRRPASLLEAVTQSQQRYVDVLDQPMDRFVFWAYPVTDAIYQEFYDLATFLIKRYAGTGKSFFIGHWEGDWAIRDNYKDPIMPGRVEYWTHKLSEVQRAIDTAKADAADLVNGGAGVRVWGYAEVNRVLTAMGNSSYPAFINQIVPNINPPIDFISYSNWEIEEAQQRSADEIGTVLGDALDFINCHLPPKPCVPEPRVFVGEFGYFLRNNNCTAADAPPVKAGQGPHMDTTSEIIKQRTLWHAASAIAWGSPMNLYWELYSNEKGTDAKGQRCDKGYWLVNDQGQDEPVFAALKAYYSAADAFVRRHARAHGGAAPDINAFRRWAVAKLADLTGYVGVAPPKVRELDPAAALIAGGH</sequence>
<gene>
    <name evidence="1" type="ORF">MNEG_1475</name>
</gene>